<name>F4P9E2_BATDJ</name>
<feature type="non-terminal residue" evidence="5">
    <location>
        <position position="1"/>
    </location>
</feature>
<feature type="non-terminal residue" evidence="5">
    <location>
        <position position="330"/>
    </location>
</feature>
<keyword evidence="6" id="KW-1185">Reference proteome</keyword>
<feature type="active site" evidence="2">
    <location>
        <position position="27"/>
    </location>
</feature>
<accession>F4P9E2</accession>
<dbReference type="SUPFAM" id="SSF50630">
    <property type="entry name" value="Acid proteases"/>
    <property type="match status" value="1"/>
</dbReference>
<dbReference type="RefSeq" id="XP_006680974.1">
    <property type="nucleotide sequence ID" value="XM_006680911.1"/>
</dbReference>
<reference evidence="5 6" key="1">
    <citation type="submission" date="2009-12" db="EMBL/GenBank/DDBJ databases">
        <title>The draft genome of Batrachochytrium dendrobatidis.</title>
        <authorList>
            <consortium name="US DOE Joint Genome Institute (JGI-PGF)"/>
            <person name="Kuo A."/>
            <person name="Salamov A."/>
            <person name="Schmutz J."/>
            <person name="Lucas S."/>
            <person name="Pitluck S."/>
            <person name="Rosenblum E."/>
            <person name="Stajich J."/>
            <person name="Eisen M."/>
            <person name="Grigoriev I.V."/>
        </authorList>
    </citation>
    <scope>NUCLEOTIDE SEQUENCE [LARGE SCALE GENOMIC DNA]</scope>
    <source>
        <strain evidence="6">JAM81 / FGSC 10211</strain>
    </source>
</reference>
<gene>
    <name evidence="5" type="ORF">BATDEDRAFT_4465</name>
</gene>
<evidence type="ECO:0000259" key="4">
    <source>
        <dbReference type="PROSITE" id="PS51767"/>
    </source>
</evidence>
<dbReference type="PANTHER" id="PTHR47966:SF51">
    <property type="entry name" value="BETA-SITE APP-CLEAVING ENZYME, ISOFORM A-RELATED"/>
    <property type="match status" value="1"/>
</dbReference>
<dbReference type="GO" id="GO:0006508">
    <property type="term" value="P:proteolysis"/>
    <property type="evidence" value="ECO:0000318"/>
    <property type="project" value="GO_Central"/>
</dbReference>
<protein>
    <recommendedName>
        <fullName evidence="4">Peptidase A1 domain-containing protein</fullName>
    </recommendedName>
</protein>
<dbReference type="Pfam" id="PF00026">
    <property type="entry name" value="Asp"/>
    <property type="match status" value="1"/>
</dbReference>
<evidence type="ECO:0000313" key="5">
    <source>
        <dbReference type="EMBL" id="EGF78211.1"/>
    </source>
</evidence>
<proteinExistence type="inferred from homology"/>
<comment type="similarity">
    <text evidence="1">Belongs to the peptidase A1 family.</text>
</comment>
<dbReference type="PROSITE" id="PS51767">
    <property type="entry name" value="PEPTIDASE_A1"/>
    <property type="match status" value="1"/>
</dbReference>
<dbReference type="GeneID" id="18241493"/>
<dbReference type="InterPro" id="IPR021109">
    <property type="entry name" value="Peptidase_aspartic_dom_sf"/>
</dbReference>
<dbReference type="AlphaFoldDB" id="F4P9E2"/>
<feature type="disulfide bond" evidence="3">
    <location>
        <begin position="259"/>
        <end position="292"/>
    </location>
</feature>
<dbReference type="CDD" id="cd05471">
    <property type="entry name" value="pepsin_like"/>
    <property type="match status" value="1"/>
</dbReference>
<dbReference type="InterPro" id="IPR001461">
    <property type="entry name" value="Aspartic_peptidase_A1"/>
</dbReference>
<dbReference type="OMA" id="NRLGWAP"/>
<dbReference type="PRINTS" id="PR00792">
    <property type="entry name" value="PEPSIN"/>
</dbReference>
<organism evidence="5 6">
    <name type="scientific">Batrachochytrium dendrobatidis (strain JAM81 / FGSC 10211)</name>
    <name type="common">Frog chytrid fungus</name>
    <dbReference type="NCBI Taxonomy" id="684364"/>
    <lineage>
        <taxon>Eukaryota</taxon>
        <taxon>Fungi</taxon>
        <taxon>Fungi incertae sedis</taxon>
        <taxon>Chytridiomycota</taxon>
        <taxon>Chytridiomycota incertae sedis</taxon>
        <taxon>Chytridiomycetes</taxon>
        <taxon>Rhizophydiales</taxon>
        <taxon>Rhizophydiales incertae sedis</taxon>
        <taxon>Batrachochytrium</taxon>
    </lineage>
</organism>
<dbReference type="Proteomes" id="UP000007241">
    <property type="component" value="Unassembled WGS sequence"/>
</dbReference>
<evidence type="ECO:0000256" key="2">
    <source>
        <dbReference type="PIRSR" id="PIRSR601461-1"/>
    </source>
</evidence>
<sequence length="330" mass="35322">LAAYLLFQLTTRISLGTPGQSFDVSLDTGSDILWARSSICTGNGCASGRKYNPALSSTFINGHTAWSIINYADGTAVNYTLGNDALTIGTVSQPNVTFAIPTSVTMPPSVPGTDGIIGLAPPSFNNQGTDTQFMQWLSYSFAVRQVSVWHDVMVKEDQNDRSDNGGTITYGGIEPGRSSGTPHWLPIQLTNIPGSSNYWVVNMDSITFGGGAIPMPLDASMALVDTGTAQLVLGQQLFDVVNQQMGGIDNGAGQYTLDCTKAKAFPNLVLTLGGKAFTLTSSQQYYTDGKICVSILGRAQDGEQRTILGVAFLRQYYVTFDYDRWAVGIS</sequence>
<evidence type="ECO:0000313" key="6">
    <source>
        <dbReference type="Proteomes" id="UP000007241"/>
    </source>
</evidence>
<evidence type="ECO:0000256" key="1">
    <source>
        <dbReference type="ARBA" id="ARBA00007447"/>
    </source>
</evidence>
<dbReference type="PANTHER" id="PTHR47966">
    <property type="entry name" value="BETA-SITE APP-CLEAVING ENZYME, ISOFORM A-RELATED"/>
    <property type="match status" value="1"/>
</dbReference>
<dbReference type="InterPro" id="IPR034164">
    <property type="entry name" value="Pepsin-like_dom"/>
</dbReference>
<feature type="active site" evidence="2">
    <location>
        <position position="225"/>
    </location>
</feature>
<keyword evidence="3" id="KW-1015">Disulfide bond</keyword>
<evidence type="ECO:0000256" key="3">
    <source>
        <dbReference type="PIRSR" id="PIRSR601461-2"/>
    </source>
</evidence>
<dbReference type="GO" id="GO:0004190">
    <property type="term" value="F:aspartic-type endopeptidase activity"/>
    <property type="evidence" value="ECO:0000318"/>
    <property type="project" value="GO_Central"/>
</dbReference>
<feature type="domain" description="Peptidase A1" evidence="4">
    <location>
        <begin position="9"/>
        <end position="330"/>
    </location>
</feature>
<feature type="disulfide bond" evidence="3">
    <location>
        <begin position="40"/>
        <end position="45"/>
    </location>
</feature>
<dbReference type="InterPro" id="IPR033121">
    <property type="entry name" value="PEPTIDASE_A1"/>
</dbReference>
<dbReference type="OrthoDB" id="2149309at2759"/>
<dbReference type="EMBL" id="GL882889">
    <property type="protein sequence ID" value="EGF78211.1"/>
    <property type="molecule type" value="Genomic_DNA"/>
</dbReference>
<dbReference type="Gene3D" id="2.40.70.10">
    <property type="entry name" value="Acid Proteases"/>
    <property type="match status" value="2"/>
</dbReference>
<dbReference type="HOGENOM" id="CLU_050710_0_0_1"/>
<dbReference type="InParanoid" id="F4P9E2"/>